<feature type="transmembrane region" description="Helical" evidence="1">
    <location>
        <begin position="20"/>
        <end position="53"/>
    </location>
</feature>
<comment type="caution">
    <text evidence="2">The sequence shown here is derived from an EMBL/GenBank/DDBJ whole genome shotgun (WGS) entry which is preliminary data.</text>
</comment>
<name>M0IKJ2_9EURY</name>
<dbReference type="STRING" id="662479.C440_06777"/>
<evidence type="ECO:0000313" key="2">
    <source>
        <dbReference type="EMBL" id="ELZ95974.1"/>
    </source>
</evidence>
<accession>M0IKJ2</accession>
<proteinExistence type="predicted"/>
<protein>
    <submittedName>
        <fullName evidence="2">Uncharacterized protein</fullName>
    </submittedName>
</protein>
<sequence>MARRVPWISDDAPPLVSSSVALLSATVALVLTAVSTYTLAAGALGAVVALVGFTRGSRGTHALGTALLAGSIVLAGMLGVAPRFLLAAACFALVSWDVGRNGFSIVAEVGSEAPTLRIELLHAVSSTVVFALGSSVGYAVFLTATGTQSVLALLALLVGSVALSIALQGE</sequence>
<dbReference type="Pfam" id="PF24363">
    <property type="entry name" value="DUF7519"/>
    <property type="match status" value="1"/>
</dbReference>
<dbReference type="AlphaFoldDB" id="M0IKJ2"/>
<dbReference type="PATRIC" id="fig|662479.7.peg.1368"/>
<evidence type="ECO:0000256" key="1">
    <source>
        <dbReference type="SAM" id="Phobius"/>
    </source>
</evidence>
<dbReference type="InterPro" id="IPR055941">
    <property type="entry name" value="DUF7519"/>
</dbReference>
<gene>
    <name evidence="2" type="ORF">C440_06777</name>
</gene>
<keyword evidence="1" id="KW-0812">Transmembrane</keyword>
<evidence type="ECO:0000313" key="3">
    <source>
        <dbReference type="Proteomes" id="UP000011550"/>
    </source>
</evidence>
<dbReference type="RefSeq" id="WP_008319535.1">
    <property type="nucleotide sequence ID" value="NZ_AOLN01000010.1"/>
</dbReference>
<keyword evidence="3" id="KW-1185">Reference proteome</keyword>
<dbReference type="EMBL" id="AOLN01000010">
    <property type="protein sequence ID" value="ELZ95974.1"/>
    <property type="molecule type" value="Genomic_DNA"/>
</dbReference>
<organism evidence="2 3">
    <name type="scientific">Haloferax mucosum ATCC BAA-1512</name>
    <dbReference type="NCBI Taxonomy" id="662479"/>
    <lineage>
        <taxon>Archaea</taxon>
        <taxon>Methanobacteriati</taxon>
        <taxon>Methanobacteriota</taxon>
        <taxon>Stenosarchaea group</taxon>
        <taxon>Halobacteria</taxon>
        <taxon>Halobacteriales</taxon>
        <taxon>Haloferacaceae</taxon>
        <taxon>Haloferax</taxon>
    </lineage>
</organism>
<feature type="transmembrane region" description="Helical" evidence="1">
    <location>
        <begin position="120"/>
        <end position="142"/>
    </location>
</feature>
<feature type="transmembrane region" description="Helical" evidence="1">
    <location>
        <begin position="65"/>
        <end position="94"/>
    </location>
</feature>
<feature type="transmembrane region" description="Helical" evidence="1">
    <location>
        <begin position="149"/>
        <end position="167"/>
    </location>
</feature>
<keyword evidence="1" id="KW-1133">Transmembrane helix</keyword>
<reference evidence="2 3" key="1">
    <citation type="journal article" date="2014" name="PLoS Genet.">
        <title>Phylogenetically driven sequencing of extremely halophilic archaea reveals strategies for static and dynamic osmo-response.</title>
        <authorList>
            <person name="Becker E.A."/>
            <person name="Seitzer P.M."/>
            <person name="Tritt A."/>
            <person name="Larsen D."/>
            <person name="Krusor M."/>
            <person name="Yao A.I."/>
            <person name="Wu D."/>
            <person name="Madern D."/>
            <person name="Eisen J.A."/>
            <person name="Darling A.E."/>
            <person name="Facciotti M.T."/>
        </authorList>
    </citation>
    <scope>NUCLEOTIDE SEQUENCE [LARGE SCALE GENOMIC DNA]</scope>
    <source>
        <strain evidence="2 3">ATCC BAA-1512</strain>
    </source>
</reference>
<keyword evidence="1" id="KW-0472">Membrane</keyword>
<dbReference type="Proteomes" id="UP000011550">
    <property type="component" value="Unassembled WGS sequence"/>
</dbReference>